<feature type="compositionally biased region" description="Polar residues" evidence="2">
    <location>
        <begin position="82"/>
        <end position="91"/>
    </location>
</feature>
<proteinExistence type="predicted"/>
<evidence type="ECO:0000256" key="1">
    <source>
        <dbReference type="SAM" id="Coils"/>
    </source>
</evidence>
<organism evidence="3 4">
    <name type="scientific">Plasmodium chabaudi chabaudi</name>
    <dbReference type="NCBI Taxonomy" id="31271"/>
    <lineage>
        <taxon>Eukaryota</taxon>
        <taxon>Sar</taxon>
        <taxon>Alveolata</taxon>
        <taxon>Apicomplexa</taxon>
        <taxon>Aconoidasida</taxon>
        <taxon>Haemosporida</taxon>
        <taxon>Plasmodiidae</taxon>
        <taxon>Plasmodium</taxon>
        <taxon>Plasmodium (Vinckeia)</taxon>
    </lineage>
</organism>
<feature type="compositionally biased region" description="Basic residues" evidence="2">
    <location>
        <begin position="1"/>
        <end position="11"/>
    </location>
</feature>
<dbReference type="AlphaFoldDB" id="A0A1C6X733"/>
<protein>
    <submittedName>
        <fullName evidence="3">Uncharacterized protein</fullName>
    </submittedName>
</protein>
<feature type="compositionally biased region" description="Polar residues" evidence="2">
    <location>
        <begin position="15"/>
        <end position="31"/>
    </location>
</feature>
<accession>A0A1C6X733</accession>
<reference evidence="3 4" key="1">
    <citation type="submission" date="2016-08" db="EMBL/GenBank/DDBJ databases">
        <authorList>
            <consortium name="Pathogen Informatics"/>
        </authorList>
    </citation>
    <scope>NUCLEOTIDE SEQUENCE [LARGE SCALE GENOMIC DNA]</scope>
    <source>
        <strain evidence="3 4">AJ</strain>
    </source>
</reference>
<evidence type="ECO:0000313" key="4">
    <source>
        <dbReference type="Proteomes" id="UP000507163"/>
    </source>
</evidence>
<evidence type="ECO:0000256" key="2">
    <source>
        <dbReference type="SAM" id="MobiDB-lite"/>
    </source>
</evidence>
<gene>
    <name evidence="3" type="ORF">PCHAJ_000069100</name>
</gene>
<keyword evidence="1" id="KW-0175">Coiled coil</keyword>
<sequence length="551" mass="63854">MNKTRGKKYRGKNPMDSNLLSQGEASSLQKINSKEIDDEVETNSTSELKNLESYGNIEDEEYSHADLTSQNTEADKKHIETESASENCQEQIENEEKTNLKDETIKKTDKRSTIDKRKKHEENEKNNNFEFGENINDTNKYDILEPEKKIRKCANVEDNENENENCTRTEKVIRNVENILKNSEKYIGTDNGTPNKKNNIKINIDGLENSVKINNMKENRMNINKNDNLVCSNNSSLPLIIYGISETIEKIITIDKSNDINKIKMIEIVQDLNILMKSYYNIIVKCDSSLTLTVNKINVLYKHYKHVENYIYEELYKKGNSKILEMFDEDKIKDIDIRHANKKIKNDDQQINIFSSTMYSSDVTNPSIDSSIDNSINIENKTLNPNNLKNANNLNDLMMETNKIEQLEEDKNPINLEHMDGLSILNKDNKEVTPQMINNAEKADKCNDFKIFSSINSKSTTMSSYKDSDNADQIGTENAENKNNIQNKSKEHNKLKRMVNKREHILNKLEKLNSLFFFIFNHKGNIINYLHKEINSCILEFDKTYKLYIPS</sequence>
<dbReference type="Proteomes" id="UP000507163">
    <property type="component" value="Chromosome 5"/>
</dbReference>
<name>A0A1C6X733_PLACU</name>
<feature type="coiled-coil region" evidence="1">
    <location>
        <begin position="478"/>
        <end position="515"/>
    </location>
</feature>
<feature type="region of interest" description="Disordered" evidence="2">
    <location>
        <begin position="1"/>
        <end position="133"/>
    </location>
</feature>
<evidence type="ECO:0000313" key="3">
    <source>
        <dbReference type="EMBL" id="SCL99040.1"/>
    </source>
</evidence>
<dbReference type="EMBL" id="LT608171">
    <property type="protein sequence ID" value="SCL99040.1"/>
    <property type="molecule type" value="Genomic_DNA"/>
</dbReference>
<feature type="compositionally biased region" description="Basic and acidic residues" evidence="2">
    <location>
        <begin position="94"/>
        <end position="127"/>
    </location>
</feature>